<reference evidence="3" key="2">
    <citation type="submission" date="2023-07" db="EMBL/GenBank/DDBJ databases">
        <authorList>
            <person name="Bai X.-H."/>
            <person name="Wang H.-H."/>
            <person name="Wang J."/>
            <person name="Ma M.-Y."/>
            <person name="Hu H.-H."/>
            <person name="Song Z.-L."/>
            <person name="Ma H.-G."/>
            <person name="Fan Y."/>
            <person name="Du C.-Y."/>
            <person name="Xu J.-C."/>
        </authorList>
    </citation>
    <scope>NUCLEOTIDE SEQUENCE</scope>
    <source>
        <strain evidence="3">CZ1</strain>
    </source>
</reference>
<keyword evidence="1" id="KW-0479">Metal-binding</keyword>
<dbReference type="GO" id="GO:0046872">
    <property type="term" value="F:metal ion binding"/>
    <property type="evidence" value="ECO:0007669"/>
    <property type="project" value="UniProtKB-KW"/>
</dbReference>
<evidence type="ECO:0000256" key="1">
    <source>
        <dbReference type="ARBA" id="ARBA00022723"/>
    </source>
</evidence>
<evidence type="ECO:0000313" key="3">
    <source>
        <dbReference type="EMBL" id="WNZ48007.1"/>
    </source>
</evidence>
<organism evidence="3">
    <name type="scientific">Leptolyngbya boryana CZ1</name>
    <dbReference type="NCBI Taxonomy" id="3060204"/>
    <lineage>
        <taxon>Bacteria</taxon>
        <taxon>Bacillati</taxon>
        <taxon>Cyanobacteriota</taxon>
        <taxon>Cyanophyceae</taxon>
        <taxon>Leptolyngbyales</taxon>
        <taxon>Leptolyngbyaceae</taxon>
        <taxon>Leptolyngbya group</taxon>
        <taxon>Leptolyngbya</taxon>
    </lineage>
</organism>
<reference evidence="3" key="1">
    <citation type="journal article" date="2023" name="Plants (Basel)">
        <title>Genomic Analysis of Leptolyngbya boryana CZ1 Reveals Efficient Carbon Fixation Modules.</title>
        <authorList>
            <person name="Bai X."/>
            <person name="Wang H."/>
            <person name="Cheng W."/>
            <person name="Wang J."/>
            <person name="Ma M."/>
            <person name="Hu H."/>
            <person name="Song Z."/>
            <person name="Ma H."/>
            <person name="Fan Y."/>
            <person name="Du C."/>
            <person name="Xu J."/>
        </authorList>
    </citation>
    <scope>NUCLEOTIDE SEQUENCE</scope>
    <source>
        <strain evidence="3">CZ1</strain>
    </source>
</reference>
<dbReference type="Pfam" id="PF00903">
    <property type="entry name" value="Glyoxalase"/>
    <property type="match status" value="1"/>
</dbReference>
<protein>
    <submittedName>
        <fullName evidence="3">VOC family protein</fullName>
    </submittedName>
</protein>
<dbReference type="Gene3D" id="3.10.180.10">
    <property type="entry name" value="2,3-Dihydroxybiphenyl 1,2-Dioxygenase, domain 1"/>
    <property type="match status" value="1"/>
</dbReference>
<name>A0AA97AS26_LEPBY</name>
<dbReference type="InterPro" id="IPR029068">
    <property type="entry name" value="Glyas_Bleomycin-R_OHBP_Dase"/>
</dbReference>
<dbReference type="PANTHER" id="PTHR33993:SF14">
    <property type="entry name" value="GB|AAF24581.1"/>
    <property type="match status" value="1"/>
</dbReference>
<dbReference type="InterPro" id="IPR018146">
    <property type="entry name" value="Glyoxalase_1_CS"/>
</dbReference>
<dbReference type="SUPFAM" id="SSF54593">
    <property type="entry name" value="Glyoxalase/Bleomycin resistance protein/Dihydroxybiphenyl dioxygenase"/>
    <property type="match status" value="1"/>
</dbReference>
<dbReference type="RefSeq" id="WP_268180931.1">
    <property type="nucleotide sequence ID" value="NZ_CP130144.1"/>
</dbReference>
<dbReference type="InterPro" id="IPR004360">
    <property type="entry name" value="Glyas_Fos-R_dOase_dom"/>
</dbReference>
<dbReference type="PROSITE" id="PS00934">
    <property type="entry name" value="GLYOXALASE_I_1"/>
    <property type="match status" value="1"/>
</dbReference>
<sequence>MTTQFRQIILMVENVSASVEFYREGLGLKVNVVTETWAELEADGTEIALHATTRSYQTESSPILSFHVADVYTTVEDLEAMGGRLEGIVRQLSFGKVALVRTPDGHLLNLLQPVDDHQLRELLSDES</sequence>
<dbReference type="PANTHER" id="PTHR33993">
    <property type="entry name" value="GLYOXALASE-RELATED"/>
    <property type="match status" value="1"/>
</dbReference>
<dbReference type="InterPro" id="IPR037523">
    <property type="entry name" value="VOC_core"/>
</dbReference>
<proteinExistence type="predicted"/>
<feature type="domain" description="VOC" evidence="2">
    <location>
        <begin position="4"/>
        <end position="113"/>
    </location>
</feature>
<dbReference type="PROSITE" id="PS51819">
    <property type="entry name" value="VOC"/>
    <property type="match status" value="1"/>
</dbReference>
<dbReference type="GO" id="GO:0004462">
    <property type="term" value="F:lactoylglutathione lyase activity"/>
    <property type="evidence" value="ECO:0007669"/>
    <property type="project" value="InterPro"/>
</dbReference>
<accession>A0AA97AS26</accession>
<gene>
    <name evidence="3" type="ORF">Q2T42_09200</name>
</gene>
<dbReference type="InterPro" id="IPR052164">
    <property type="entry name" value="Anthracycline_SecMetBiosynth"/>
</dbReference>
<dbReference type="EMBL" id="CP130144">
    <property type="protein sequence ID" value="WNZ48007.1"/>
    <property type="molecule type" value="Genomic_DNA"/>
</dbReference>
<dbReference type="AlphaFoldDB" id="A0AA97AS26"/>
<evidence type="ECO:0000259" key="2">
    <source>
        <dbReference type="PROSITE" id="PS51819"/>
    </source>
</evidence>